<evidence type="ECO:0008006" key="4">
    <source>
        <dbReference type="Google" id="ProtNLM"/>
    </source>
</evidence>
<evidence type="ECO:0000256" key="1">
    <source>
        <dbReference type="SAM" id="SignalP"/>
    </source>
</evidence>
<reference evidence="2" key="1">
    <citation type="submission" date="2018-01" db="EMBL/GenBank/DDBJ databases">
        <authorList>
            <person name="Mao J.F."/>
        </authorList>
    </citation>
    <scope>NUCLEOTIDE SEQUENCE</scope>
    <source>
        <strain evidence="2">Huo1</strain>
        <tissue evidence="2">Leaf</tissue>
    </source>
</reference>
<proteinExistence type="predicted"/>
<dbReference type="EMBL" id="PNBA02000019">
    <property type="protein sequence ID" value="KAG6391192.1"/>
    <property type="molecule type" value="Genomic_DNA"/>
</dbReference>
<organism evidence="2">
    <name type="scientific">Salvia splendens</name>
    <name type="common">Scarlet sage</name>
    <dbReference type="NCBI Taxonomy" id="180675"/>
    <lineage>
        <taxon>Eukaryota</taxon>
        <taxon>Viridiplantae</taxon>
        <taxon>Streptophyta</taxon>
        <taxon>Embryophyta</taxon>
        <taxon>Tracheophyta</taxon>
        <taxon>Spermatophyta</taxon>
        <taxon>Magnoliopsida</taxon>
        <taxon>eudicotyledons</taxon>
        <taxon>Gunneridae</taxon>
        <taxon>Pentapetalae</taxon>
        <taxon>asterids</taxon>
        <taxon>lamiids</taxon>
        <taxon>Lamiales</taxon>
        <taxon>Lamiaceae</taxon>
        <taxon>Nepetoideae</taxon>
        <taxon>Mentheae</taxon>
        <taxon>Salviinae</taxon>
        <taxon>Salvia</taxon>
        <taxon>Salvia subgen. Calosphace</taxon>
        <taxon>core Calosphace</taxon>
    </lineage>
</organism>
<keyword evidence="3" id="KW-1185">Reference proteome</keyword>
<dbReference type="Proteomes" id="UP000298416">
    <property type="component" value="Unassembled WGS sequence"/>
</dbReference>
<keyword evidence="1" id="KW-0732">Signal</keyword>
<comment type="caution">
    <text evidence="2">The sequence shown here is derived from an EMBL/GenBank/DDBJ whole genome shotgun (WGS) entry which is preliminary data.</text>
</comment>
<feature type="signal peptide" evidence="1">
    <location>
        <begin position="1"/>
        <end position="29"/>
    </location>
</feature>
<evidence type="ECO:0000313" key="2">
    <source>
        <dbReference type="EMBL" id="KAG6391192.1"/>
    </source>
</evidence>
<sequence>MKFGMLRWMRQMWGRGFLMRWLWCSSVAATRRAVGPRVKTGYKVDMPSDNLAGTRVAGSKNPEASHKNKGQHYEVAEILRIDRRCGLRERADSAHVGVDIQDGGRDILTRNRASAGLNQNSAAVARDQVYKVPNLGFSTRSVCPCCAGAGSRSFLTTLILSLIHAAAVDAKKCSPSACGVIRDISSPFRLKGTAEIGELNYPAFLSI</sequence>
<dbReference type="AlphaFoldDB" id="A0A8X8WAA5"/>
<feature type="chain" id="PRO_5036460294" description="Secreted protein" evidence="1">
    <location>
        <begin position="30"/>
        <end position="207"/>
    </location>
</feature>
<accession>A0A8X8WAA5</accession>
<protein>
    <recommendedName>
        <fullName evidence="4">Secreted protein</fullName>
    </recommendedName>
</protein>
<name>A0A8X8WAA5_SALSN</name>
<reference evidence="2" key="2">
    <citation type="submission" date="2020-08" db="EMBL/GenBank/DDBJ databases">
        <title>Plant Genome Project.</title>
        <authorList>
            <person name="Zhang R.-G."/>
        </authorList>
    </citation>
    <scope>NUCLEOTIDE SEQUENCE</scope>
    <source>
        <strain evidence="2">Huo1</strain>
        <tissue evidence="2">Leaf</tissue>
    </source>
</reference>
<evidence type="ECO:0000313" key="3">
    <source>
        <dbReference type="Proteomes" id="UP000298416"/>
    </source>
</evidence>
<gene>
    <name evidence="2" type="ORF">SASPL_148945</name>
</gene>